<dbReference type="Gene3D" id="3.20.20.220">
    <property type="match status" value="1"/>
</dbReference>
<dbReference type="RefSeq" id="WP_012308852.1">
    <property type="nucleotide sequence ID" value="NZ_RCOR01000044.1"/>
</dbReference>
<dbReference type="GO" id="GO:0004489">
    <property type="term" value="F:methylenetetrahydrofolate reductase [NAD(P)H] activity"/>
    <property type="evidence" value="ECO:0007669"/>
    <property type="project" value="InterPro"/>
</dbReference>
<dbReference type="UniPathway" id="UPA00193"/>
<dbReference type="GO" id="GO:0035999">
    <property type="term" value="P:tetrahydrofolate interconversion"/>
    <property type="evidence" value="ECO:0007669"/>
    <property type="project" value="UniProtKB-UniPathway"/>
</dbReference>
<comment type="cofactor">
    <cofactor evidence="1">
        <name>FAD</name>
        <dbReference type="ChEBI" id="CHEBI:57692"/>
    </cofactor>
</comment>
<protein>
    <submittedName>
        <fullName evidence="6">Uncharacterized protein</fullName>
    </submittedName>
</protein>
<dbReference type="OMA" id="HIEERIF"/>
<dbReference type="InterPro" id="IPR003171">
    <property type="entry name" value="Mehydrof_redctse-like"/>
</dbReference>
<name>A0A3R9QPU0_9CREN</name>
<evidence type="ECO:0000313" key="6">
    <source>
        <dbReference type="EMBL" id="RSN67397.1"/>
    </source>
</evidence>
<evidence type="ECO:0000313" key="7">
    <source>
        <dbReference type="Proteomes" id="UP000278149"/>
    </source>
</evidence>
<keyword evidence="5" id="KW-0560">Oxidoreductase</keyword>
<comment type="pathway">
    <text evidence="2">One-carbon metabolism; tetrahydrofolate interconversion.</text>
</comment>
<dbReference type="PANTHER" id="PTHR38755:SF1">
    <property type="entry name" value="METHYLENE-TETRAHYDROFOLATE REDUCTASE C-TERMINAL DOMAIN-CONTAINING PROTEIN"/>
    <property type="match status" value="1"/>
</dbReference>
<reference evidence="6 7" key="1">
    <citation type="submission" date="2018-10" db="EMBL/GenBank/DDBJ databases">
        <title>Co-occurring genomic capacity for anaerobic methane metabolism and dissimilatory sulfite reduction discovered in the Korarchaeota.</title>
        <authorList>
            <person name="Mckay L.J."/>
            <person name="Dlakic M."/>
            <person name="Fields M.W."/>
            <person name="Delmont T.O."/>
            <person name="Eren A.M."/>
            <person name="Jay Z.J."/>
            <person name="Klingelsmith K.B."/>
            <person name="Rusch D.B."/>
            <person name="Inskeep W.P."/>
        </authorList>
    </citation>
    <scope>NUCLEOTIDE SEQUENCE [LARGE SCALE GENOMIC DNA]</scope>
    <source>
        <strain evidence="6 7">WS</strain>
    </source>
</reference>
<evidence type="ECO:0000256" key="3">
    <source>
        <dbReference type="ARBA" id="ARBA00022630"/>
    </source>
</evidence>
<dbReference type="InterPro" id="IPR029041">
    <property type="entry name" value="FAD-linked_oxidoreductase-like"/>
</dbReference>
<evidence type="ECO:0000256" key="4">
    <source>
        <dbReference type="ARBA" id="ARBA00022827"/>
    </source>
</evidence>
<gene>
    <name evidence="6" type="ORF">D9Q81_08690</name>
</gene>
<evidence type="ECO:0000256" key="2">
    <source>
        <dbReference type="ARBA" id="ARBA00004777"/>
    </source>
</evidence>
<dbReference type="Pfam" id="PF02219">
    <property type="entry name" value="MTHFR"/>
    <property type="match status" value="1"/>
</dbReference>
<dbReference type="PANTHER" id="PTHR38755">
    <property type="entry name" value="5,10-METHYLENETETRAHYDROFOLATE REDUCTASE"/>
    <property type="match status" value="1"/>
</dbReference>
<keyword evidence="3" id="KW-0285">Flavoprotein</keyword>
<organism evidence="6 7">
    <name type="scientific">Candidatus Korarchaeum cryptofilum</name>
    <dbReference type="NCBI Taxonomy" id="498846"/>
    <lineage>
        <taxon>Archaea</taxon>
        <taxon>Thermoproteota</taxon>
        <taxon>Candidatus Korarchaeia</taxon>
        <taxon>Candidatus Korarchaeales</taxon>
        <taxon>Candidatus Korarchaeaceae</taxon>
        <taxon>Candidatus Korarchaeum</taxon>
    </lineage>
</organism>
<dbReference type="GeneID" id="6093484"/>
<dbReference type="Proteomes" id="UP000278149">
    <property type="component" value="Unassembled WGS sequence"/>
</dbReference>
<dbReference type="EMBL" id="RCOR01000044">
    <property type="protein sequence ID" value="RSN67397.1"/>
    <property type="molecule type" value="Genomic_DNA"/>
</dbReference>
<accession>A0A3R9QPU0</accession>
<dbReference type="SUPFAM" id="SSF51730">
    <property type="entry name" value="FAD-linked oxidoreductase"/>
    <property type="match status" value="1"/>
</dbReference>
<dbReference type="GO" id="GO:0006555">
    <property type="term" value="P:methionine metabolic process"/>
    <property type="evidence" value="ECO:0007669"/>
    <property type="project" value="InterPro"/>
</dbReference>
<keyword evidence="4" id="KW-0274">FAD</keyword>
<sequence>MEIGIEIVPSNLPKFLRSLSSVIGHANFISLPECPFGRPLPSPLILSVVAKGLGLEVIPNYRVMDRSELGFISEIMALSEVGIRRVVIVRGDLPSIGMPTSLNPVRAIELIKEHGIDIEVGVATYTKPNEALRAKIEAGADFVVTQPIQDVGELSELLDFLGDIPLYTMIMPGMEDLDLNVLREMGLNEVRNVDYKALLQDISRTKVRGVIISSPKGVSKALEILR</sequence>
<evidence type="ECO:0000256" key="5">
    <source>
        <dbReference type="ARBA" id="ARBA00023002"/>
    </source>
</evidence>
<evidence type="ECO:0000256" key="1">
    <source>
        <dbReference type="ARBA" id="ARBA00001974"/>
    </source>
</evidence>
<proteinExistence type="predicted"/>
<comment type="caution">
    <text evidence="6">The sequence shown here is derived from an EMBL/GenBank/DDBJ whole genome shotgun (WGS) entry which is preliminary data.</text>
</comment>
<dbReference type="AlphaFoldDB" id="A0A3R9QPU0"/>